<proteinExistence type="predicted"/>
<reference evidence="2" key="1">
    <citation type="journal article" date="2024" name="Proc. Natl. Acad. Sci. U.S.A.">
        <title>Extraordinary preservation of gene collinearity over three hundred million years revealed in homosporous lycophytes.</title>
        <authorList>
            <person name="Li C."/>
            <person name="Wickell D."/>
            <person name="Kuo L.Y."/>
            <person name="Chen X."/>
            <person name="Nie B."/>
            <person name="Liao X."/>
            <person name="Peng D."/>
            <person name="Ji J."/>
            <person name="Jenkins J."/>
            <person name="Williams M."/>
            <person name="Shu S."/>
            <person name="Plott C."/>
            <person name="Barry K."/>
            <person name="Rajasekar S."/>
            <person name="Grimwood J."/>
            <person name="Han X."/>
            <person name="Sun S."/>
            <person name="Hou Z."/>
            <person name="He W."/>
            <person name="Dai G."/>
            <person name="Sun C."/>
            <person name="Schmutz J."/>
            <person name="Leebens-Mack J.H."/>
            <person name="Li F.W."/>
            <person name="Wang L."/>
        </authorList>
    </citation>
    <scope>NUCLEOTIDE SEQUENCE [LARGE SCALE GENOMIC DNA]</scope>
    <source>
        <strain evidence="2">cv. PW_Plant_1</strain>
    </source>
</reference>
<organism evidence="1 2">
    <name type="scientific">Diphasiastrum complanatum</name>
    <name type="common">Issler's clubmoss</name>
    <name type="synonym">Lycopodium complanatum</name>
    <dbReference type="NCBI Taxonomy" id="34168"/>
    <lineage>
        <taxon>Eukaryota</taxon>
        <taxon>Viridiplantae</taxon>
        <taxon>Streptophyta</taxon>
        <taxon>Embryophyta</taxon>
        <taxon>Tracheophyta</taxon>
        <taxon>Lycopodiopsida</taxon>
        <taxon>Lycopodiales</taxon>
        <taxon>Lycopodiaceae</taxon>
        <taxon>Lycopodioideae</taxon>
        <taxon>Diphasiastrum</taxon>
    </lineage>
</organism>
<protein>
    <submittedName>
        <fullName evidence="1">Uncharacterized protein</fullName>
    </submittedName>
</protein>
<accession>A0ACC2EWV9</accession>
<evidence type="ECO:0000313" key="1">
    <source>
        <dbReference type="EMBL" id="KAJ7570964.1"/>
    </source>
</evidence>
<keyword evidence="2" id="KW-1185">Reference proteome</keyword>
<comment type="caution">
    <text evidence="1">The sequence shown here is derived from an EMBL/GenBank/DDBJ whole genome shotgun (WGS) entry which is preliminary data.</text>
</comment>
<evidence type="ECO:0000313" key="2">
    <source>
        <dbReference type="Proteomes" id="UP001162992"/>
    </source>
</evidence>
<dbReference type="EMBL" id="CM055092">
    <property type="protein sequence ID" value="KAJ7570964.1"/>
    <property type="molecule type" value="Genomic_DNA"/>
</dbReference>
<dbReference type="Proteomes" id="UP001162992">
    <property type="component" value="Chromosome 1"/>
</dbReference>
<gene>
    <name evidence="1" type="ORF">O6H91_01G142500</name>
</gene>
<name>A0ACC2EWV9_DIPCM</name>
<sequence length="127" mass="14115">MGWDPVAAFCRPVAGGAWENQVNNGFGSYTPCVTDSIILNVTNLYLLCLAAHRMRLLLRCHNFDKFTIQRKSVHYFLITLAAFNALVPLIQVVLGISVVNVDGERSLAPFEADPPDLQQPFHKPGDF</sequence>